<dbReference type="AlphaFoldDB" id="W2PF69"/>
<dbReference type="STRING" id="761204.W2PF69"/>
<reference evidence="2 3" key="2">
    <citation type="submission" date="2013-11" db="EMBL/GenBank/DDBJ databases">
        <title>The Genome Sequence of Phytophthora parasitica INRA-310.</title>
        <authorList>
            <consortium name="The Broad Institute Genomics Platform"/>
            <person name="Russ C."/>
            <person name="Tyler B."/>
            <person name="Panabieres F."/>
            <person name="Shan W."/>
            <person name="Tripathy S."/>
            <person name="Grunwald N."/>
            <person name="Machado M."/>
            <person name="Johnson C.S."/>
            <person name="Arredondo F."/>
            <person name="Hong C."/>
            <person name="Coffey M."/>
            <person name="Young S.K."/>
            <person name="Zeng Q."/>
            <person name="Gargeya S."/>
            <person name="Fitzgerald M."/>
            <person name="Abouelleil A."/>
            <person name="Alvarado L."/>
            <person name="Chapman S.B."/>
            <person name="Gainer-Dewar J."/>
            <person name="Goldberg J."/>
            <person name="Griggs A."/>
            <person name="Gujja S."/>
            <person name="Hansen M."/>
            <person name="Howarth C."/>
            <person name="Imamovic A."/>
            <person name="Ireland A."/>
            <person name="Larimer J."/>
            <person name="McCowan C."/>
            <person name="Murphy C."/>
            <person name="Pearson M."/>
            <person name="Poon T.W."/>
            <person name="Priest M."/>
            <person name="Roberts A."/>
            <person name="Saif S."/>
            <person name="Shea T."/>
            <person name="Sykes S."/>
            <person name="Wortman J."/>
            <person name="Nusbaum C."/>
            <person name="Birren B."/>
        </authorList>
    </citation>
    <scope>NUCLEOTIDE SEQUENCE [LARGE SCALE GENOMIC DNA]</scope>
    <source>
        <strain evidence="2 3">INRA-310</strain>
    </source>
</reference>
<name>W2PF69_PHYN3</name>
<reference evidence="3" key="1">
    <citation type="submission" date="2011-12" db="EMBL/GenBank/DDBJ databases">
        <authorList>
            <consortium name="The Broad Institute Genome Sequencing Platform"/>
            <person name="Russ C."/>
            <person name="Tyler B."/>
            <person name="Panabieres F."/>
            <person name="Shan W."/>
            <person name="Tripathy S."/>
            <person name="Grunwald N."/>
            <person name="Machado M."/>
            <person name="Young S.K."/>
            <person name="Zeng Q."/>
            <person name="Gargeya S."/>
            <person name="Fitzgerald M."/>
            <person name="Haas B."/>
            <person name="Abouelleil A."/>
            <person name="Alvarado L."/>
            <person name="Arachchi H.M."/>
            <person name="Berlin A."/>
            <person name="Chapman S.B."/>
            <person name="Gearin G."/>
            <person name="Goldberg J."/>
            <person name="Griggs A."/>
            <person name="Gujja S."/>
            <person name="Hansen M."/>
            <person name="Heiman D."/>
            <person name="Howarth C."/>
            <person name="Larimer J."/>
            <person name="Lui A."/>
            <person name="MacDonald P.J.P."/>
            <person name="McCowen C."/>
            <person name="Montmayeur A."/>
            <person name="Murphy C."/>
            <person name="Neiman D."/>
            <person name="Pearson M."/>
            <person name="Priest M."/>
            <person name="Roberts A."/>
            <person name="Saif S."/>
            <person name="Shea T."/>
            <person name="Sisk P."/>
            <person name="Stolte C."/>
            <person name="Sykes S."/>
            <person name="Wortman J."/>
            <person name="Nusbaum C."/>
            <person name="Birren B."/>
        </authorList>
    </citation>
    <scope>NUCLEOTIDE SEQUENCE [LARGE SCALE GENOMIC DNA]</scope>
    <source>
        <strain evidence="3">INRA-310</strain>
    </source>
</reference>
<evidence type="ECO:0000313" key="2">
    <source>
        <dbReference type="EMBL" id="ETM99697.1"/>
    </source>
</evidence>
<dbReference type="VEuPathDB" id="FungiDB:PPTG_18472"/>
<evidence type="ECO:0000256" key="1">
    <source>
        <dbReference type="SAM" id="MobiDB-lite"/>
    </source>
</evidence>
<dbReference type="GeneID" id="20187342"/>
<organism evidence="2 3">
    <name type="scientific">Phytophthora nicotianae (strain INRA-310)</name>
    <name type="common">Phytophthora parasitica</name>
    <dbReference type="NCBI Taxonomy" id="761204"/>
    <lineage>
        <taxon>Eukaryota</taxon>
        <taxon>Sar</taxon>
        <taxon>Stramenopiles</taxon>
        <taxon>Oomycota</taxon>
        <taxon>Peronosporomycetes</taxon>
        <taxon>Peronosporales</taxon>
        <taxon>Peronosporaceae</taxon>
        <taxon>Phytophthora</taxon>
    </lineage>
</organism>
<gene>
    <name evidence="2" type="ORF">PPTG_18472</name>
</gene>
<evidence type="ECO:0000313" key="3">
    <source>
        <dbReference type="Proteomes" id="UP000018817"/>
    </source>
</evidence>
<dbReference type="RefSeq" id="XP_008914945.1">
    <property type="nucleotide sequence ID" value="XM_008916697.1"/>
</dbReference>
<accession>W2PF69</accession>
<feature type="region of interest" description="Disordered" evidence="1">
    <location>
        <begin position="1"/>
        <end position="25"/>
    </location>
</feature>
<dbReference type="Proteomes" id="UP000018817">
    <property type="component" value="Unassembled WGS sequence"/>
</dbReference>
<sequence>MKESSLGGACAGQEEPAPPSTRMHGRQLACFRPKRRFRLATAAQKTEDVELACHCEHQVLQCLVDIQQYTERELDTAEDFHKNRMRKWSERFVTRDWAQERVCQKWKENQKRFTEQEEDALEEDLSSTKATTKTVKMAFSTLVCRHICVDRSGGCAAAQRSFDVKPRSRILRYYIDCIH</sequence>
<dbReference type="EMBL" id="KI669648">
    <property type="protein sequence ID" value="ETM99697.1"/>
    <property type="molecule type" value="Genomic_DNA"/>
</dbReference>
<protein>
    <submittedName>
        <fullName evidence="2">Uncharacterized protein</fullName>
    </submittedName>
</protein>
<proteinExistence type="predicted"/>